<evidence type="ECO:0000256" key="1">
    <source>
        <dbReference type="ARBA" id="ARBA00034736"/>
    </source>
</evidence>
<dbReference type="PANTHER" id="PTHR32226">
    <property type="entry name" value="TELO2-INTERACTING PROTEIN 2"/>
    <property type="match status" value="1"/>
</dbReference>
<organism evidence="2 3">
    <name type="scientific">Microbotryum intermedium</name>
    <dbReference type="NCBI Taxonomy" id="269621"/>
    <lineage>
        <taxon>Eukaryota</taxon>
        <taxon>Fungi</taxon>
        <taxon>Dikarya</taxon>
        <taxon>Basidiomycota</taxon>
        <taxon>Pucciniomycotina</taxon>
        <taxon>Microbotryomycetes</taxon>
        <taxon>Microbotryales</taxon>
        <taxon>Microbotryaceae</taxon>
        <taxon>Microbotryum</taxon>
    </lineage>
</organism>
<dbReference type="InterPro" id="IPR016024">
    <property type="entry name" value="ARM-type_fold"/>
</dbReference>
<accession>A0A238FND8</accession>
<dbReference type="GO" id="GO:0005829">
    <property type="term" value="C:cytosol"/>
    <property type="evidence" value="ECO:0007669"/>
    <property type="project" value="TreeGrafter"/>
</dbReference>
<name>A0A238FND8_9BASI</name>
<dbReference type="OrthoDB" id="6417021at2759"/>
<sequence length="567" mass="62237">MTTLAPTVAVEVDSVLNDHVKPLLATYDATRTTSTPHPSSLISLADQVDHALSSTSTTASTLIQSRLPFELLVTLSNLLRFPPSEEQDQDSQDATLTLVNRHHEPLLRLSSSIAACLAHTEEHPDSTSPDEIAVRARLIMAFARFSHQHMSAPRLCTAPAVEYASGKFSSLRILRSHFHSSLTRPLPSAHSATLNHLLLIPPKIRLPILDHLLSKLLPSIFKPHPYIKPATGRAVARPARGDNALLDWFDSNRNPQNGDGNAALDWRTEKGLNNVVRFVVASLEKDDLESRWHLVLPPLLTYLDDYSPINKVFGVELLDVLLGRTSGSLLTKTGVGKVFSSSLDSCLSSLSSPFSPSLLLKTHQVYLSLLDQLYFSPAPSQASYSAHLPLLQIGIIRVWEFHASHIALFKATTESLGPLLRSTGFGEMGTIRFLGVLVPHLVGVLEMSGKAVGSGGRRGLGEGNWEVIECALKGLREVIENAKERVRASQKWKAMMLVQLGKTWVVGREDEEGSGSEKGCVETLLRELMAMLADETDRKLFLDLDEDMFTPLFPKPVISSQSSQSRS</sequence>
<dbReference type="EMBL" id="FMSP01000020">
    <property type="protein sequence ID" value="SCV74309.1"/>
    <property type="molecule type" value="Genomic_DNA"/>
</dbReference>
<comment type="similarity">
    <text evidence="1">Belongs to the TTI2 family.</text>
</comment>
<proteinExistence type="inferred from homology"/>
<dbReference type="Pfam" id="PF10521">
    <property type="entry name" value="Tti2"/>
    <property type="match status" value="1"/>
</dbReference>
<dbReference type="InterPro" id="IPR018870">
    <property type="entry name" value="Tti2"/>
</dbReference>
<dbReference type="GO" id="GO:0110078">
    <property type="term" value="C:TTT Hsp90 cochaperone complex"/>
    <property type="evidence" value="ECO:0007669"/>
    <property type="project" value="InterPro"/>
</dbReference>
<dbReference type="STRING" id="269621.A0A238FND8"/>
<reference evidence="3" key="1">
    <citation type="submission" date="2016-09" db="EMBL/GenBank/DDBJ databases">
        <authorList>
            <person name="Jeantristanb JTB J.-T."/>
            <person name="Ricardo R."/>
        </authorList>
    </citation>
    <scope>NUCLEOTIDE SEQUENCE [LARGE SCALE GENOMIC DNA]</scope>
</reference>
<protein>
    <submittedName>
        <fullName evidence="2">BQ2448_6741 protein</fullName>
    </submittedName>
</protein>
<dbReference type="AlphaFoldDB" id="A0A238FND8"/>
<evidence type="ECO:0000313" key="2">
    <source>
        <dbReference type="EMBL" id="SCV74309.1"/>
    </source>
</evidence>
<dbReference type="Proteomes" id="UP000198372">
    <property type="component" value="Unassembled WGS sequence"/>
</dbReference>
<dbReference type="SUPFAM" id="SSF48371">
    <property type="entry name" value="ARM repeat"/>
    <property type="match status" value="1"/>
</dbReference>
<gene>
    <name evidence="2" type="ORF">BQ2448_6741</name>
</gene>
<dbReference type="GO" id="GO:0005634">
    <property type="term" value="C:nucleus"/>
    <property type="evidence" value="ECO:0007669"/>
    <property type="project" value="TreeGrafter"/>
</dbReference>
<evidence type="ECO:0000313" key="3">
    <source>
        <dbReference type="Proteomes" id="UP000198372"/>
    </source>
</evidence>
<dbReference type="PANTHER" id="PTHR32226:SF2">
    <property type="entry name" value="TELO2-INTERACTING PROTEIN 2"/>
    <property type="match status" value="1"/>
</dbReference>
<keyword evidence="3" id="KW-1185">Reference proteome</keyword>